<reference evidence="1" key="1">
    <citation type="submission" date="2020-08" db="EMBL/GenBank/DDBJ databases">
        <title>Multicomponent nature underlies the extraordinary mechanical properties of spider dragline silk.</title>
        <authorList>
            <person name="Kono N."/>
            <person name="Nakamura H."/>
            <person name="Mori M."/>
            <person name="Yoshida Y."/>
            <person name="Ohtoshi R."/>
            <person name="Malay A.D."/>
            <person name="Moran D.A.P."/>
            <person name="Tomita M."/>
            <person name="Numata K."/>
            <person name="Arakawa K."/>
        </authorList>
    </citation>
    <scope>NUCLEOTIDE SEQUENCE</scope>
</reference>
<comment type="caution">
    <text evidence="1">The sequence shown here is derived from an EMBL/GenBank/DDBJ whole genome shotgun (WGS) entry which is preliminary data.</text>
</comment>
<dbReference type="AlphaFoldDB" id="A0A8X6U3R6"/>
<organism evidence="1 2">
    <name type="scientific">Nephila pilipes</name>
    <name type="common">Giant wood spider</name>
    <name type="synonym">Nephila maculata</name>
    <dbReference type="NCBI Taxonomy" id="299642"/>
    <lineage>
        <taxon>Eukaryota</taxon>
        <taxon>Metazoa</taxon>
        <taxon>Ecdysozoa</taxon>
        <taxon>Arthropoda</taxon>
        <taxon>Chelicerata</taxon>
        <taxon>Arachnida</taxon>
        <taxon>Araneae</taxon>
        <taxon>Araneomorphae</taxon>
        <taxon>Entelegynae</taxon>
        <taxon>Araneoidea</taxon>
        <taxon>Nephilidae</taxon>
        <taxon>Nephila</taxon>
    </lineage>
</organism>
<dbReference type="EMBL" id="BMAW01024471">
    <property type="protein sequence ID" value="GFT87964.1"/>
    <property type="molecule type" value="Genomic_DNA"/>
</dbReference>
<proteinExistence type="predicted"/>
<dbReference type="Proteomes" id="UP000887013">
    <property type="component" value="Unassembled WGS sequence"/>
</dbReference>
<sequence>MSSDLEDYQAQGQKMLPNGFISRSSDLRWPIRSPDLRNDYFLLATLNKKLVIESLKLMDKISGELHADNADYCLDTSQIDNSVIRKRRK</sequence>
<feature type="non-terminal residue" evidence="1">
    <location>
        <position position="1"/>
    </location>
</feature>
<protein>
    <submittedName>
        <fullName evidence="1">Uncharacterized protein</fullName>
    </submittedName>
</protein>
<keyword evidence="2" id="KW-1185">Reference proteome</keyword>
<gene>
    <name evidence="1" type="ORF">NPIL_170871</name>
</gene>
<name>A0A8X6U3R6_NEPPI</name>
<evidence type="ECO:0000313" key="1">
    <source>
        <dbReference type="EMBL" id="GFT87964.1"/>
    </source>
</evidence>
<evidence type="ECO:0000313" key="2">
    <source>
        <dbReference type="Proteomes" id="UP000887013"/>
    </source>
</evidence>
<accession>A0A8X6U3R6</accession>